<name>A0ABS7VU31_9HYPH</name>
<feature type="domain" description="DUF6894" evidence="1">
    <location>
        <begin position="46"/>
        <end position="114"/>
    </location>
</feature>
<evidence type="ECO:0000313" key="2">
    <source>
        <dbReference type="EMBL" id="MBZ6078368.1"/>
    </source>
</evidence>
<proteinExistence type="predicted"/>
<comment type="caution">
    <text evidence="2">The sequence shown here is derived from an EMBL/GenBank/DDBJ whole genome shotgun (WGS) entry which is preliminary data.</text>
</comment>
<protein>
    <recommendedName>
        <fullName evidence="1">DUF6894 domain-containing protein</fullName>
    </recommendedName>
</protein>
<dbReference type="Pfam" id="PF21834">
    <property type="entry name" value="DUF6894"/>
    <property type="match status" value="1"/>
</dbReference>
<dbReference type="Proteomes" id="UP000704176">
    <property type="component" value="Unassembled WGS sequence"/>
</dbReference>
<sequence length="119" mass="13667">MKHFIEVETRHQRQAALDQFIPSAGIAWVQNKIIETQMEPISVIMRCYFNLVDGHARILDHDGIEVLDLDQARVQALKAIEELLEEDGEMADDWRNWTLEVTNESGTILFSIPLNGILH</sequence>
<evidence type="ECO:0000259" key="1">
    <source>
        <dbReference type="Pfam" id="PF21834"/>
    </source>
</evidence>
<organism evidence="2 3">
    <name type="scientific">Microvirga puerhi</name>
    <dbReference type="NCBI Taxonomy" id="2876078"/>
    <lineage>
        <taxon>Bacteria</taxon>
        <taxon>Pseudomonadati</taxon>
        <taxon>Pseudomonadota</taxon>
        <taxon>Alphaproteobacteria</taxon>
        <taxon>Hyphomicrobiales</taxon>
        <taxon>Methylobacteriaceae</taxon>
        <taxon>Microvirga</taxon>
    </lineage>
</organism>
<keyword evidence="3" id="KW-1185">Reference proteome</keyword>
<evidence type="ECO:0000313" key="3">
    <source>
        <dbReference type="Proteomes" id="UP000704176"/>
    </source>
</evidence>
<dbReference type="InterPro" id="IPR054189">
    <property type="entry name" value="DUF6894"/>
</dbReference>
<reference evidence="2 3" key="1">
    <citation type="submission" date="2021-09" db="EMBL/GenBank/DDBJ databases">
        <title>The complete genome sequence of a new microorganism.</title>
        <authorList>
            <person name="Zi Z."/>
        </authorList>
    </citation>
    <scope>NUCLEOTIDE SEQUENCE [LARGE SCALE GENOMIC DNA]</scope>
    <source>
        <strain evidence="2 3">WGZ8</strain>
    </source>
</reference>
<dbReference type="EMBL" id="JAIRBM010000017">
    <property type="protein sequence ID" value="MBZ6078368.1"/>
    <property type="molecule type" value="Genomic_DNA"/>
</dbReference>
<accession>A0ABS7VU31</accession>
<dbReference type="RefSeq" id="WP_224315116.1">
    <property type="nucleotide sequence ID" value="NZ_JAIRBM010000017.1"/>
</dbReference>
<gene>
    <name evidence="2" type="ORF">K9B37_19095</name>
</gene>